<keyword evidence="1" id="KW-1133">Transmembrane helix</keyword>
<accession>A0A1J5HTD7</accession>
<evidence type="ECO:0000313" key="3">
    <source>
        <dbReference type="Proteomes" id="UP000183758"/>
    </source>
</evidence>
<keyword evidence="1" id="KW-0472">Membrane</keyword>
<keyword evidence="1" id="KW-0812">Transmembrane</keyword>
<gene>
    <name evidence="2" type="ORF">AUK04_02705</name>
</gene>
<organism evidence="2 3">
    <name type="scientific">Candidatus Roizmanbacteria bacterium CG2_30_33_16</name>
    <dbReference type="NCBI Taxonomy" id="1805340"/>
    <lineage>
        <taxon>Bacteria</taxon>
        <taxon>Candidatus Roizmaniibacteriota</taxon>
    </lineage>
</organism>
<feature type="transmembrane region" description="Helical" evidence="1">
    <location>
        <begin position="27"/>
        <end position="46"/>
    </location>
</feature>
<evidence type="ECO:0000256" key="1">
    <source>
        <dbReference type="SAM" id="Phobius"/>
    </source>
</evidence>
<dbReference type="EMBL" id="MNZM01000065">
    <property type="protein sequence ID" value="OIP84103.1"/>
    <property type="molecule type" value="Genomic_DNA"/>
</dbReference>
<name>A0A1J5HTD7_9BACT</name>
<evidence type="ECO:0000313" key="2">
    <source>
        <dbReference type="EMBL" id="OIP84103.1"/>
    </source>
</evidence>
<proteinExistence type="predicted"/>
<sequence>MQNDSSGLIHQIDGDTSTTNPVNSKPILVITIFVMLFTGILTGYLLSKLNQNKKTSGNTATISNVPKTAGTLNKEIFKDKAEGLLKEGGIDGEGNFHLERPGGLSQNVYLTSSTIDLAGYIGKKVRVWGATFKGQQAGWLMDVGYIETL</sequence>
<protein>
    <submittedName>
        <fullName evidence="2">Uncharacterized protein</fullName>
    </submittedName>
</protein>
<dbReference type="AlphaFoldDB" id="A0A1J5HTD7"/>
<dbReference type="Proteomes" id="UP000183758">
    <property type="component" value="Unassembled WGS sequence"/>
</dbReference>
<reference evidence="2 3" key="1">
    <citation type="journal article" date="2016" name="Environ. Microbiol.">
        <title>Genomic resolution of a cold subsurface aquifer community provides metabolic insights for novel microbes adapted to high CO concentrations.</title>
        <authorList>
            <person name="Probst A.J."/>
            <person name="Castelle C.J."/>
            <person name="Singh A."/>
            <person name="Brown C.T."/>
            <person name="Anantharaman K."/>
            <person name="Sharon I."/>
            <person name="Hug L.A."/>
            <person name="Burstein D."/>
            <person name="Emerson J.B."/>
            <person name="Thomas B.C."/>
            <person name="Banfield J.F."/>
        </authorList>
    </citation>
    <scope>NUCLEOTIDE SEQUENCE [LARGE SCALE GENOMIC DNA]</scope>
    <source>
        <strain evidence="2">CG2_30_33_16</strain>
    </source>
</reference>
<comment type="caution">
    <text evidence="2">The sequence shown here is derived from an EMBL/GenBank/DDBJ whole genome shotgun (WGS) entry which is preliminary data.</text>
</comment>